<evidence type="ECO:0000313" key="2">
    <source>
        <dbReference type="Proteomes" id="UP000054408"/>
    </source>
</evidence>
<dbReference type="AlphaFoldDB" id="A0A0L0DJN8"/>
<dbReference type="Proteomes" id="UP000054408">
    <property type="component" value="Unassembled WGS sequence"/>
</dbReference>
<evidence type="ECO:0000313" key="1">
    <source>
        <dbReference type="EMBL" id="KNC51508.1"/>
    </source>
</evidence>
<protein>
    <submittedName>
        <fullName evidence="1">Uncharacterized protein</fullName>
    </submittedName>
</protein>
<proteinExistence type="predicted"/>
<sequence>MRKTMSGYGYIGGRSSGLASGYGSGYGGVYAARSGSMYGLVPPQPRPLVDEEAAGELATLRSELAAQVSEIQGEISEAQRMWIEAYRKIGAAHHFARLAAFGGDYARVRDHLDEARRLAGTHAEAGRAAAAAHFRLRRAYVAHARQLQLVWQRIVVVRM</sequence>
<accession>A0A0L0DJN8</accession>
<organism evidence="1 2">
    <name type="scientific">Thecamonas trahens ATCC 50062</name>
    <dbReference type="NCBI Taxonomy" id="461836"/>
    <lineage>
        <taxon>Eukaryota</taxon>
        <taxon>Apusozoa</taxon>
        <taxon>Apusomonadida</taxon>
        <taxon>Apusomonadidae</taxon>
        <taxon>Thecamonas</taxon>
    </lineage>
</organism>
<dbReference type="RefSeq" id="XP_013755911.1">
    <property type="nucleotide sequence ID" value="XM_013900457.1"/>
</dbReference>
<gene>
    <name evidence="1" type="ORF">AMSG_07400</name>
</gene>
<keyword evidence="2" id="KW-1185">Reference proteome</keyword>
<reference evidence="1 2" key="1">
    <citation type="submission" date="2010-05" db="EMBL/GenBank/DDBJ databases">
        <title>The Genome Sequence of Thecamonas trahens ATCC 50062.</title>
        <authorList>
            <consortium name="The Broad Institute Genome Sequencing Platform"/>
            <person name="Russ C."/>
            <person name="Cuomo C."/>
            <person name="Shea T."/>
            <person name="Young S.K."/>
            <person name="Zeng Q."/>
            <person name="Koehrsen M."/>
            <person name="Haas B."/>
            <person name="Borodovsky M."/>
            <person name="Guigo R."/>
            <person name="Alvarado L."/>
            <person name="Berlin A."/>
            <person name="Bochicchio J."/>
            <person name="Borenstein D."/>
            <person name="Chapman S."/>
            <person name="Chen Z."/>
            <person name="Freedman E."/>
            <person name="Gellesch M."/>
            <person name="Goldberg J."/>
            <person name="Griggs A."/>
            <person name="Gujja S."/>
            <person name="Heilman E."/>
            <person name="Heiman D."/>
            <person name="Hepburn T."/>
            <person name="Howarth C."/>
            <person name="Jen D."/>
            <person name="Larson L."/>
            <person name="Mehta T."/>
            <person name="Park D."/>
            <person name="Pearson M."/>
            <person name="Roberts A."/>
            <person name="Saif S."/>
            <person name="Shenoy N."/>
            <person name="Sisk P."/>
            <person name="Stolte C."/>
            <person name="Sykes S."/>
            <person name="Thomson T."/>
            <person name="Walk T."/>
            <person name="White J."/>
            <person name="Yandava C."/>
            <person name="Burger G."/>
            <person name="Gray M.W."/>
            <person name="Holland P.W.H."/>
            <person name="King N."/>
            <person name="Lang F.B.F."/>
            <person name="Roger A.J."/>
            <person name="Ruiz-Trillo I."/>
            <person name="Lander E."/>
            <person name="Nusbaum C."/>
        </authorList>
    </citation>
    <scope>NUCLEOTIDE SEQUENCE [LARGE SCALE GENOMIC DNA]</scope>
    <source>
        <strain evidence="1 2">ATCC 50062</strain>
    </source>
</reference>
<dbReference type="GeneID" id="25566326"/>
<dbReference type="EMBL" id="GL349468">
    <property type="protein sequence ID" value="KNC51508.1"/>
    <property type="molecule type" value="Genomic_DNA"/>
</dbReference>
<name>A0A0L0DJN8_THETB</name>